<name>A0A518KC84_9BACT</name>
<organism evidence="1 2">
    <name type="scientific">Botrimarina mediterranea</name>
    <dbReference type="NCBI Taxonomy" id="2528022"/>
    <lineage>
        <taxon>Bacteria</taxon>
        <taxon>Pseudomonadati</taxon>
        <taxon>Planctomycetota</taxon>
        <taxon>Planctomycetia</taxon>
        <taxon>Pirellulales</taxon>
        <taxon>Lacipirellulaceae</taxon>
        <taxon>Botrimarina</taxon>
    </lineage>
</organism>
<proteinExistence type="predicted"/>
<evidence type="ECO:0000313" key="2">
    <source>
        <dbReference type="Proteomes" id="UP000316426"/>
    </source>
</evidence>
<protein>
    <submittedName>
        <fullName evidence="1">Uncharacterized protein</fullName>
    </submittedName>
</protein>
<dbReference type="KEGG" id="bmei:Spa11_36270"/>
<reference evidence="1 2" key="1">
    <citation type="submission" date="2019-02" db="EMBL/GenBank/DDBJ databases">
        <title>Deep-cultivation of Planctomycetes and their phenomic and genomic characterization uncovers novel biology.</title>
        <authorList>
            <person name="Wiegand S."/>
            <person name="Jogler M."/>
            <person name="Boedeker C."/>
            <person name="Pinto D."/>
            <person name="Vollmers J."/>
            <person name="Rivas-Marin E."/>
            <person name="Kohn T."/>
            <person name="Peeters S.H."/>
            <person name="Heuer A."/>
            <person name="Rast P."/>
            <person name="Oberbeckmann S."/>
            <person name="Bunk B."/>
            <person name="Jeske O."/>
            <person name="Meyerdierks A."/>
            <person name="Storesund J.E."/>
            <person name="Kallscheuer N."/>
            <person name="Luecker S."/>
            <person name="Lage O.M."/>
            <person name="Pohl T."/>
            <person name="Merkel B.J."/>
            <person name="Hornburger P."/>
            <person name="Mueller R.-W."/>
            <person name="Bruemmer F."/>
            <person name="Labrenz M."/>
            <person name="Spormann A.M."/>
            <person name="Op den Camp H."/>
            <person name="Overmann J."/>
            <person name="Amann R."/>
            <person name="Jetten M.S.M."/>
            <person name="Mascher T."/>
            <person name="Medema M.H."/>
            <person name="Devos D.P."/>
            <person name="Kaster A.-K."/>
            <person name="Ovreas L."/>
            <person name="Rohde M."/>
            <person name="Galperin M.Y."/>
            <person name="Jogler C."/>
        </authorList>
    </citation>
    <scope>NUCLEOTIDE SEQUENCE [LARGE SCALE GENOMIC DNA]</scope>
    <source>
        <strain evidence="1 2">Spa11</strain>
    </source>
</reference>
<dbReference type="AlphaFoldDB" id="A0A518KC84"/>
<dbReference type="Proteomes" id="UP000316426">
    <property type="component" value="Chromosome"/>
</dbReference>
<sequence length="84" mass="8908">MTASLTEVGDALREEAHLHRDHAGHCESDVVVAQVDTTVAAGEATGVTAWAVTLDAHSLHMTHGSLRVTSTVRLNLSPRRAVRG</sequence>
<dbReference type="EMBL" id="CP036349">
    <property type="protein sequence ID" value="QDV75410.1"/>
    <property type="molecule type" value="Genomic_DNA"/>
</dbReference>
<keyword evidence="2" id="KW-1185">Reference proteome</keyword>
<evidence type="ECO:0000313" key="1">
    <source>
        <dbReference type="EMBL" id="QDV75410.1"/>
    </source>
</evidence>
<accession>A0A518KC84</accession>
<gene>
    <name evidence="1" type="ORF">Spa11_36270</name>
</gene>